<dbReference type="Proteomes" id="UP000023152">
    <property type="component" value="Unassembled WGS sequence"/>
</dbReference>
<proteinExistence type="predicted"/>
<name>X6MQ21_RETFI</name>
<feature type="compositionally biased region" description="Polar residues" evidence="1">
    <location>
        <begin position="1"/>
        <end position="18"/>
    </location>
</feature>
<sequence>MFNFSLPSFFSKSNNAPANSEELLDFQHESETNRKNPALLNEPAVEEADNKTTDKETGEERLSNLFALQGKELGPPVITLYNVRKEFTIKGRDETVVALKRVKKKEKILFYF</sequence>
<evidence type="ECO:0000313" key="3">
    <source>
        <dbReference type="Proteomes" id="UP000023152"/>
    </source>
</evidence>
<evidence type="ECO:0000313" key="2">
    <source>
        <dbReference type="EMBL" id="ETO15924.1"/>
    </source>
</evidence>
<accession>X6MQ21</accession>
<protein>
    <submittedName>
        <fullName evidence="2">Uncharacterized protein</fullName>
    </submittedName>
</protein>
<organism evidence="2 3">
    <name type="scientific">Reticulomyxa filosa</name>
    <dbReference type="NCBI Taxonomy" id="46433"/>
    <lineage>
        <taxon>Eukaryota</taxon>
        <taxon>Sar</taxon>
        <taxon>Rhizaria</taxon>
        <taxon>Retaria</taxon>
        <taxon>Foraminifera</taxon>
        <taxon>Monothalamids</taxon>
        <taxon>Reticulomyxidae</taxon>
        <taxon>Reticulomyxa</taxon>
    </lineage>
</organism>
<dbReference type="AlphaFoldDB" id="X6MQ21"/>
<feature type="compositionally biased region" description="Basic and acidic residues" evidence="1">
    <location>
        <begin position="48"/>
        <end position="57"/>
    </location>
</feature>
<gene>
    <name evidence="2" type="ORF">RFI_21439</name>
</gene>
<evidence type="ECO:0000256" key="1">
    <source>
        <dbReference type="SAM" id="MobiDB-lite"/>
    </source>
</evidence>
<comment type="caution">
    <text evidence="2">The sequence shown here is derived from an EMBL/GenBank/DDBJ whole genome shotgun (WGS) entry which is preliminary data.</text>
</comment>
<dbReference type="EMBL" id="ASPP01018694">
    <property type="protein sequence ID" value="ETO15924.1"/>
    <property type="molecule type" value="Genomic_DNA"/>
</dbReference>
<feature type="region of interest" description="Disordered" evidence="1">
    <location>
        <begin position="1"/>
        <end position="57"/>
    </location>
</feature>
<feature type="compositionally biased region" description="Basic and acidic residues" evidence="1">
    <location>
        <begin position="25"/>
        <end position="34"/>
    </location>
</feature>
<keyword evidence="3" id="KW-1185">Reference proteome</keyword>
<reference evidence="2 3" key="1">
    <citation type="journal article" date="2013" name="Curr. Biol.">
        <title>The Genome of the Foraminiferan Reticulomyxa filosa.</title>
        <authorList>
            <person name="Glockner G."/>
            <person name="Hulsmann N."/>
            <person name="Schleicher M."/>
            <person name="Noegel A.A."/>
            <person name="Eichinger L."/>
            <person name="Gallinger C."/>
            <person name="Pawlowski J."/>
            <person name="Sierra R."/>
            <person name="Euteneuer U."/>
            <person name="Pillet L."/>
            <person name="Moustafa A."/>
            <person name="Platzer M."/>
            <person name="Groth M."/>
            <person name="Szafranski K."/>
            <person name="Schliwa M."/>
        </authorList>
    </citation>
    <scope>NUCLEOTIDE SEQUENCE [LARGE SCALE GENOMIC DNA]</scope>
</reference>